<dbReference type="WBParaSite" id="ACAC_0000548401-mRNA-1">
    <property type="protein sequence ID" value="ACAC_0000548401-mRNA-1"/>
    <property type="gene ID" value="ACAC_0000548401"/>
</dbReference>
<reference evidence="1" key="1">
    <citation type="submission" date="2012-09" db="EMBL/GenBank/DDBJ databases">
        <authorList>
            <person name="Martin A.A."/>
        </authorList>
    </citation>
    <scope>NUCLEOTIDE SEQUENCE</scope>
</reference>
<organism evidence="1 2">
    <name type="scientific">Angiostrongylus cantonensis</name>
    <name type="common">Rat lungworm</name>
    <dbReference type="NCBI Taxonomy" id="6313"/>
    <lineage>
        <taxon>Eukaryota</taxon>
        <taxon>Metazoa</taxon>
        <taxon>Ecdysozoa</taxon>
        <taxon>Nematoda</taxon>
        <taxon>Chromadorea</taxon>
        <taxon>Rhabditida</taxon>
        <taxon>Rhabditina</taxon>
        <taxon>Rhabditomorpha</taxon>
        <taxon>Strongyloidea</taxon>
        <taxon>Metastrongylidae</taxon>
        <taxon>Angiostrongylus</taxon>
    </lineage>
</organism>
<evidence type="ECO:0000313" key="1">
    <source>
        <dbReference type="Proteomes" id="UP000035642"/>
    </source>
</evidence>
<sequence length="210" mass="24102">MEALKFVKALLNARVGNKSKMAMILRLRGRTEQFLVLDTQLAQNSRYFEDMLPELHQILEFSLHIRQIGDDVLRRMNLSNSTAMCSHIRRKDFVDLNVASDFNKSVYDIHEIAKQRGLLNVLLFGDDLDFMKLLGESLIRLDNSEKRRFNIVFSSMGIKAIPTLKLSGKTLPFSRKCGIQEILKKWISIWHRGCVALFSSPLLRQHLAGG</sequence>
<reference evidence="2" key="2">
    <citation type="submission" date="2017-02" db="UniProtKB">
        <authorList>
            <consortium name="WormBaseParasite"/>
        </authorList>
    </citation>
    <scope>IDENTIFICATION</scope>
</reference>
<proteinExistence type="predicted"/>
<name>A0A0K0D5Y9_ANGCA</name>
<dbReference type="Proteomes" id="UP000035642">
    <property type="component" value="Unassembled WGS sequence"/>
</dbReference>
<evidence type="ECO:0000313" key="2">
    <source>
        <dbReference type="WBParaSite" id="ACAC_0000548401-mRNA-1"/>
    </source>
</evidence>
<dbReference type="AlphaFoldDB" id="A0A0K0D5Y9"/>
<protein>
    <submittedName>
        <fullName evidence="2">NYN domain-containing protein</fullName>
    </submittedName>
</protein>
<accession>A0A0K0D5Y9</accession>
<dbReference type="STRING" id="6313.A0A0K0D5Y9"/>
<keyword evidence="1" id="KW-1185">Reference proteome</keyword>